<accession>B9XHR9</accession>
<comment type="caution">
    <text evidence="1">The sequence shown here is derived from an EMBL/GenBank/DDBJ whole genome shotgun (WGS) entry which is preliminary data.</text>
</comment>
<gene>
    <name evidence="1" type="ORF">Cflav_PD6238</name>
</gene>
<dbReference type="Proteomes" id="UP000003688">
    <property type="component" value="Unassembled WGS sequence"/>
</dbReference>
<proteinExistence type="predicted"/>
<dbReference type="STRING" id="320771.Cflav_PD6238"/>
<dbReference type="EMBL" id="ABOX02000015">
    <property type="protein sequence ID" value="EEF60647.1"/>
    <property type="molecule type" value="Genomic_DNA"/>
</dbReference>
<evidence type="ECO:0000313" key="2">
    <source>
        <dbReference type="Proteomes" id="UP000003688"/>
    </source>
</evidence>
<reference evidence="1 2" key="1">
    <citation type="journal article" date="2011" name="J. Bacteriol.">
        <title>Genome sequence of 'Pedosphaera parvula' Ellin514, an aerobic Verrucomicrobial isolate from pasture soil.</title>
        <authorList>
            <person name="Kant R."/>
            <person name="van Passel M.W."/>
            <person name="Sangwan P."/>
            <person name="Palva A."/>
            <person name="Lucas S."/>
            <person name="Copeland A."/>
            <person name="Lapidus A."/>
            <person name="Glavina Del Rio T."/>
            <person name="Dalin E."/>
            <person name="Tice H."/>
            <person name="Bruce D."/>
            <person name="Goodwin L."/>
            <person name="Pitluck S."/>
            <person name="Chertkov O."/>
            <person name="Larimer F.W."/>
            <person name="Land M.L."/>
            <person name="Hauser L."/>
            <person name="Brettin T.S."/>
            <person name="Detter J.C."/>
            <person name="Han S."/>
            <person name="de Vos W.M."/>
            <person name="Janssen P.H."/>
            <person name="Smidt H."/>
        </authorList>
    </citation>
    <scope>NUCLEOTIDE SEQUENCE [LARGE SCALE GENOMIC DNA]</scope>
    <source>
        <strain evidence="1 2">Ellin514</strain>
    </source>
</reference>
<dbReference type="AlphaFoldDB" id="B9XHR9"/>
<keyword evidence="2" id="KW-1185">Reference proteome</keyword>
<name>B9XHR9_PEDPL</name>
<evidence type="ECO:0000313" key="1">
    <source>
        <dbReference type="EMBL" id="EEF60647.1"/>
    </source>
</evidence>
<organism evidence="1 2">
    <name type="scientific">Pedosphaera parvula (strain Ellin514)</name>
    <dbReference type="NCBI Taxonomy" id="320771"/>
    <lineage>
        <taxon>Bacteria</taxon>
        <taxon>Pseudomonadati</taxon>
        <taxon>Verrucomicrobiota</taxon>
        <taxon>Pedosphaerae</taxon>
        <taxon>Pedosphaerales</taxon>
        <taxon>Pedosphaeraceae</taxon>
        <taxon>Pedosphaera</taxon>
    </lineage>
</organism>
<protein>
    <submittedName>
        <fullName evidence="1">Uncharacterized protein</fullName>
    </submittedName>
</protein>
<sequence length="152" mass="17612">MGKQPVMAIRAIMPNQPCAARRSHPLPLRMGEGGVREDALGIRAASGDSHAPQPMRRPIARSISDIHFEKCYKQLKTRNPKRNHQRNPAHPSLFLPILYSPYLEFPGRILVFSRRQRLRFHRFIAHRHFAAKDILCIECHRPLDFQLPALRQ</sequence>